<dbReference type="EMBL" id="CP048997">
    <property type="protein sequence ID" value="QID83049.1"/>
    <property type="molecule type" value="Genomic_DNA"/>
</dbReference>
<protein>
    <submittedName>
        <fullName evidence="2">Mitochondrial distribution and morphology protein 36</fullName>
    </submittedName>
</protein>
<feature type="region of interest" description="Disordered" evidence="1">
    <location>
        <begin position="378"/>
        <end position="401"/>
    </location>
</feature>
<organism evidence="2 3">
    <name type="scientific">Saccharomyces pastorianus</name>
    <name type="common">Lager yeast</name>
    <name type="synonym">Saccharomyces cerevisiae x Saccharomyces eubayanus</name>
    <dbReference type="NCBI Taxonomy" id="27292"/>
    <lineage>
        <taxon>Eukaryota</taxon>
        <taxon>Fungi</taxon>
        <taxon>Dikarya</taxon>
        <taxon>Ascomycota</taxon>
        <taxon>Saccharomycotina</taxon>
        <taxon>Saccharomycetes</taxon>
        <taxon>Saccharomycetales</taxon>
        <taxon>Saccharomycetaceae</taxon>
        <taxon>Saccharomyces</taxon>
    </lineage>
</organism>
<evidence type="ECO:0000313" key="3">
    <source>
        <dbReference type="Proteomes" id="UP000501346"/>
    </source>
</evidence>
<dbReference type="OrthoDB" id="4021219at2759"/>
<feature type="compositionally biased region" description="Basic and acidic residues" evidence="1">
    <location>
        <begin position="446"/>
        <end position="463"/>
    </location>
</feature>
<dbReference type="AlphaFoldDB" id="A0A6C1E230"/>
<dbReference type="Proteomes" id="UP000501346">
    <property type="component" value="Chromosome ScXVI"/>
</dbReference>
<sequence length="579" mass="64958">MDENGTVKPGYELKGLNSGNSRSNMDKDPIVSKFHRAGLNDSADEEDTDINGNRNTSWITSMISEEKRKVEGKSMLNDEEDLHLSKATLNKCDALVKILADIIKLEFVIHQSWYIRSLHKSVLIQFEVETSGGNKNSAGDSGDDDDDNHNGNLDDSFYKDLSLKCIKKCEKSSLALESLSRDIDQIRDFIMSNTIEDNRVDRLLQNSMTLLLECWIYSMKRLRRLRMKIAGIFVRSKLLLIDHELVTIWHFLQEQNEHETVNNENELKLAETIKSYRAFIKIFIQQLEDSESGSPSSSLFEECLHVFLDIESMYNSLNLNWLLNENKALQERLLSPSSTSENDHTNNLPVIDETKEIEDISSFVNSIVDASMLTHDLTPINSSDSDNLSNGEIDRLDGRRLSSSTSDMSLMMQRTSLQKQLPSLLTAFNNARRLEQELQNACKVNDNKHSTKDTDSNIRRNEHAMSSSVSSIISQNSTLASPSPPMSSSFISTAPSQSSSRMSTLPLSPSSSLLESQSQTLKNNMSQWLNQSRSGLNGTKLIPTNHIGFHSNVLNTLYGIGGGPVSKSYKSNQPSSQNT</sequence>
<accession>A0A6C1E230</accession>
<reference evidence="2 3" key="1">
    <citation type="journal article" date="2019" name="BMC Genomics">
        <title>Chromosome level assembly and comparative genome analysis confirm lager-brewing yeasts originated from a single hybridization.</title>
        <authorList>
            <person name="Salazar A.N."/>
            <person name="Gorter de Vries A.R."/>
            <person name="van den Broek M."/>
            <person name="Brouwers N."/>
            <person name="de la Torre Cortes P."/>
            <person name="Kuijpers N.G.A."/>
            <person name="Daran J.G."/>
            <person name="Abeel T."/>
        </authorList>
    </citation>
    <scope>NUCLEOTIDE SEQUENCE [LARGE SCALE GENOMIC DNA]</scope>
    <source>
        <strain evidence="2 3">CBS 1483</strain>
    </source>
</reference>
<name>A0A6C1E230_SACPS</name>
<feature type="compositionally biased region" description="Low complexity" evidence="1">
    <location>
        <begin position="495"/>
        <end position="518"/>
    </location>
</feature>
<proteinExistence type="predicted"/>
<evidence type="ECO:0000256" key="1">
    <source>
        <dbReference type="SAM" id="MobiDB-lite"/>
    </source>
</evidence>
<feature type="compositionally biased region" description="Polar residues" evidence="1">
    <location>
        <begin position="379"/>
        <end position="390"/>
    </location>
</feature>
<feature type="region of interest" description="Disordered" evidence="1">
    <location>
        <begin position="1"/>
        <end position="27"/>
    </location>
</feature>
<feature type="region of interest" description="Disordered" evidence="1">
    <location>
        <begin position="446"/>
        <end position="518"/>
    </location>
</feature>
<evidence type="ECO:0000313" key="2">
    <source>
        <dbReference type="EMBL" id="QID83049.1"/>
    </source>
</evidence>
<dbReference type="SMR" id="A0A6C1E230"/>
<keyword evidence="3" id="KW-1185">Reference proteome</keyword>
<gene>
    <name evidence="2" type="primary">MDM36_1</name>
    <name evidence="2" type="ORF">GRS66_005488</name>
</gene>